<feature type="region of interest" description="Disordered" evidence="1">
    <location>
        <begin position="80"/>
        <end position="100"/>
    </location>
</feature>
<dbReference type="AlphaFoldDB" id="U6KW41"/>
<feature type="chain" id="PRO_5004671923" evidence="2">
    <location>
        <begin position="35"/>
        <end position="870"/>
    </location>
</feature>
<keyword evidence="2" id="KW-0732">Signal</keyword>
<dbReference type="Proteomes" id="UP000030747">
    <property type="component" value="Unassembled WGS sequence"/>
</dbReference>
<dbReference type="GeneID" id="25253830"/>
<organism evidence="3 4">
    <name type="scientific">Eimeria tenella</name>
    <name type="common">Coccidian parasite</name>
    <dbReference type="NCBI Taxonomy" id="5802"/>
    <lineage>
        <taxon>Eukaryota</taxon>
        <taxon>Sar</taxon>
        <taxon>Alveolata</taxon>
        <taxon>Apicomplexa</taxon>
        <taxon>Conoidasida</taxon>
        <taxon>Coccidia</taxon>
        <taxon>Eucoccidiorida</taxon>
        <taxon>Eimeriorina</taxon>
        <taxon>Eimeriidae</taxon>
        <taxon>Eimeria</taxon>
    </lineage>
</organism>
<evidence type="ECO:0000313" key="3">
    <source>
        <dbReference type="EMBL" id="CDJ42186.1"/>
    </source>
</evidence>
<gene>
    <name evidence="3" type="ORF">ETH_00023590</name>
</gene>
<accession>U6KW41</accession>
<name>U6KW41_EIMTE</name>
<sequence length="870" mass="95366">MFQKHVWHTKTFRRWSKCQLLLIGCLLVLPCAEPDVLGAGNAAQDYLSRQQQQSLPFLSDDARHTEERIPVLTNAKESLASMEDQRGTGPGMNGKDTHDKISVTTSDERAELSVKVRQIQLHEGGTHWVELIVEALGPDGKINKAYNGGVAASLILVDEYTKPIDSQQVPLEDSANNGAERAVHLESSLATEGAVSGAVLEHQPEAQLEDLDGQPIRIKSTVVANIIPIDLNGKGGTPLASWTVETDELGYARLHGIRVSRAGQHVIQFVATLWQDTRLEVLSAPFEIVPGPAVSAVFSLKPPPRVLLREPFSAVATLVDSEGNETANASKLQRAGDHVEVHLIALNDAGQKATCTLCVKDTFDSSANIQAVSASRLQFQPLPLLLERRATQGNEDELPSLEHWGQLKISLKAENWNFGAPQKPVLVEVKSVALLDPLGGLIQEDGAQYLRIEPTSLLFLVEEATDVKTFYLQPLSPGLVVGSKGLSQPGSSINIAAFSVTFDVVSDDPSWLSSTVEFDLPSPALLHGVQPLFFAGPKSLTVYAMDSDTHELLAGFPHQQLVREGEEISYTLRLSARPRENEEITIHISGDEGNSISVKPAMLHFNVNNWRQEQVVVLKVEQDNIAPPANEHPLEGSISGDVIRELALRHDIFSSEEVNVWSMRGGTDVIFSVWDDDIAGVEWGTNPHYLIATEQFSLSFRLRSQPLANVSLQLHCDGTEIISQTKHVYDFEDMPNIDTFDEGEKLGQIFVETAHWQTEHSFILRILSISETHNASLAYSGEGYEVFQSVCNLRASSDDANYNTGDATAEAQRYIRLYLIDCSAAILATLHCLWKAIVLSILNISSVESYKTTGSAVSAQNGWLQVSAIY</sequence>
<evidence type="ECO:0000256" key="1">
    <source>
        <dbReference type="SAM" id="MobiDB-lite"/>
    </source>
</evidence>
<feature type="signal peptide" evidence="2">
    <location>
        <begin position="1"/>
        <end position="34"/>
    </location>
</feature>
<dbReference type="VEuPathDB" id="ToxoDB:ETH_00023590"/>
<evidence type="ECO:0000256" key="2">
    <source>
        <dbReference type="SAM" id="SignalP"/>
    </source>
</evidence>
<dbReference type="OrthoDB" id="439917at2759"/>
<dbReference type="RefSeq" id="XP_013232936.1">
    <property type="nucleotide sequence ID" value="XM_013377482.1"/>
</dbReference>
<evidence type="ECO:0000313" key="4">
    <source>
        <dbReference type="Proteomes" id="UP000030747"/>
    </source>
</evidence>
<proteinExistence type="predicted"/>
<reference evidence="3" key="1">
    <citation type="submission" date="2013-10" db="EMBL/GenBank/DDBJ databases">
        <title>Genomic analysis of the causative agents of coccidiosis in chickens.</title>
        <authorList>
            <person name="Reid A.J."/>
            <person name="Blake D."/>
            <person name="Billington K."/>
            <person name="Browne H."/>
            <person name="Dunn M."/>
            <person name="Hung S."/>
            <person name="Kawahara F."/>
            <person name="Miranda-Saavedra D."/>
            <person name="Mourier T."/>
            <person name="Nagra H."/>
            <person name="Otto T.D."/>
            <person name="Rawlings N."/>
            <person name="Sanchez A."/>
            <person name="Sanders M."/>
            <person name="Subramaniam C."/>
            <person name="Tay Y."/>
            <person name="Dear P."/>
            <person name="Doerig C."/>
            <person name="Gruber A."/>
            <person name="Parkinson J."/>
            <person name="Shirley M."/>
            <person name="Wan K.L."/>
            <person name="Berriman M."/>
            <person name="Tomley F."/>
            <person name="Pain A."/>
        </authorList>
    </citation>
    <scope>NUCLEOTIDE SEQUENCE [LARGE SCALE GENOMIC DNA]</scope>
    <source>
        <strain evidence="3">Houghton</strain>
    </source>
</reference>
<reference evidence="3" key="2">
    <citation type="submission" date="2013-10" db="EMBL/GenBank/DDBJ databases">
        <authorList>
            <person name="Aslett M."/>
        </authorList>
    </citation>
    <scope>NUCLEOTIDE SEQUENCE [LARGE SCALE GENOMIC DNA]</scope>
    <source>
        <strain evidence="3">Houghton</strain>
    </source>
</reference>
<dbReference type="VEuPathDB" id="ToxoDB:ETH2_0651200"/>
<protein>
    <submittedName>
        <fullName evidence="3">Uncharacterized protein</fullName>
    </submittedName>
</protein>
<dbReference type="EMBL" id="HG675698">
    <property type="protein sequence ID" value="CDJ42186.1"/>
    <property type="molecule type" value="Genomic_DNA"/>
</dbReference>
<keyword evidence="4" id="KW-1185">Reference proteome</keyword>